<feature type="region of interest" description="Disordered" evidence="1">
    <location>
        <begin position="1"/>
        <end position="57"/>
    </location>
</feature>
<dbReference type="EMBL" id="JAWDIP010000003">
    <property type="protein sequence ID" value="MDY0394614.1"/>
    <property type="molecule type" value="Genomic_DNA"/>
</dbReference>
<name>A0ABU5C7Q3_9BACI</name>
<evidence type="ECO:0000313" key="2">
    <source>
        <dbReference type="EMBL" id="MDY0394614.1"/>
    </source>
</evidence>
<organism evidence="2 3">
    <name type="scientific">Tigheibacillus halophilus</name>
    <dbReference type="NCBI Taxonomy" id="361280"/>
    <lineage>
        <taxon>Bacteria</taxon>
        <taxon>Bacillati</taxon>
        <taxon>Bacillota</taxon>
        <taxon>Bacilli</taxon>
        <taxon>Bacillales</taxon>
        <taxon>Bacillaceae</taxon>
        <taxon>Tigheibacillus</taxon>
    </lineage>
</organism>
<comment type="caution">
    <text evidence="2">The sequence shown here is derived from an EMBL/GenBank/DDBJ whole genome shotgun (WGS) entry which is preliminary data.</text>
</comment>
<accession>A0ABU5C7Q3</accession>
<keyword evidence="3" id="KW-1185">Reference proteome</keyword>
<dbReference type="InterPro" id="IPR049647">
    <property type="entry name" value="GvpQ-like"/>
</dbReference>
<reference evidence="2 3" key="1">
    <citation type="submission" date="2023-10" db="EMBL/GenBank/DDBJ databases">
        <title>Virgibacillus halophilus 5B73C genome.</title>
        <authorList>
            <person name="Miliotis G."/>
            <person name="Sengupta P."/>
            <person name="Hameed A."/>
            <person name="Chuvochina M."/>
            <person name="Mcdonagh F."/>
            <person name="Simpson A.C."/>
            <person name="Singh N.K."/>
            <person name="Rekha P.D."/>
            <person name="Raman K."/>
            <person name="Hugenholtz P."/>
            <person name="Venkateswaran K."/>
        </authorList>
    </citation>
    <scope>NUCLEOTIDE SEQUENCE [LARGE SCALE GENOMIC DNA]</scope>
    <source>
        <strain evidence="2 3">5B73C</strain>
    </source>
</reference>
<gene>
    <name evidence="2" type="primary">gvpQ</name>
    <name evidence="2" type="ORF">RWE15_09335</name>
</gene>
<protein>
    <submittedName>
        <fullName evidence="2">Gas vesicle protein GvpQ</fullName>
    </submittedName>
</protein>
<sequence>MNGKKRRRKKPRSNQPKKIEEKVQSKAAQASEKLSEKKDENSQKVHSKAEKAKDKTQQALLALKDKLGNLKEAGEEFQSKVSSSNNHQAKVKGMKDIKGISNIKKRHAYQGPGRCEKDLRYQIF</sequence>
<dbReference type="NCBIfam" id="NF041670">
    <property type="entry name" value="GvpQ"/>
    <property type="match status" value="1"/>
</dbReference>
<feature type="compositionally biased region" description="Basic and acidic residues" evidence="1">
    <location>
        <begin position="33"/>
        <end position="56"/>
    </location>
</feature>
<dbReference type="Proteomes" id="UP001281447">
    <property type="component" value="Unassembled WGS sequence"/>
</dbReference>
<feature type="compositionally biased region" description="Polar residues" evidence="1">
    <location>
        <begin position="79"/>
        <end position="88"/>
    </location>
</feature>
<proteinExistence type="predicted"/>
<evidence type="ECO:0000313" key="3">
    <source>
        <dbReference type="Proteomes" id="UP001281447"/>
    </source>
</evidence>
<evidence type="ECO:0000256" key="1">
    <source>
        <dbReference type="SAM" id="MobiDB-lite"/>
    </source>
</evidence>
<feature type="region of interest" description="Disordered" evidence="1">
    <location>
        <begin position="76"/>
        <end position="98"/>
    </location>
</feature>
<feature type="compositionally biased region" description="Basic residues" evidence="1">
    <location>
        <begin position="1"/>
        <end position="12"/>
    </location>
</feature>